<sequence>MVTYSMFKSSYFSSQPLPPPTISRLSTTHFTPIKAIGTSSSEPTTTKHRRPVDENIQDEACHRRSSHNFSSKYVPFNANPTFTESYSLDEIVYSSRSCELLNVQHDMEALKKFDGQGTTCVFAKQINDPVSIDKATLALKNSNGIIKETTEEELMDATA</sequence>
<dbReference type="Proteomes" id="UP000594638">
    <property type="component" value="Unassembled WGS sequence"/>
</dbReference>
<dbReference type="AlphaFoldDB" id="A0A8S0VGM2"/>
<protein>
    <submittedName>
        <fullName evidence="1">Threonine synthase, chloroplastic</fullName>
    </submittedName>
</protein>
<evidence type="ECO:0000313" key="1">
    <source>
        <dbReference type="EMBL" id="CAA3030249.1"/>
    </source>
</evidence>
<reference evidence="1 2" key="1">
    <citation type="submission" date="2019-12" db="EMBL/GenBank/DDBJ databases">
        <authorList>
            <person name="Alioto T."/>
            <person name="Alioto T."/>
            <person name="Gomez Garrido J."/>
        </authorList>
    </citation>
    <scope>NUCLEOTIDE SEQUENCE [LARGE SCALE GENOMIC DNA]</scope>
</reference>
<dbReference type="InterPro" id="IPR036052">
    <property type="entry name" value="TrpB-like_PALP_sf"/>
</dbReference>
<organism evidence="1 2">
    <name type="scientific">Olea europaea subsp. europaea</name>
    <dbReference type="NCBI Taxonomy" id="158383"/>
    <lineage>
        <taxon>Eukaryota</taxon>
        <taxon>Viridiplantae</taxon>
        <taxon>Streptophyta</taxon>
        <taxon>Embryophyta</taxon>
        <taxon>Tracheophyta</taxon>
        <taxon>Spermatophyta</taxon>
        <taxon>Magnoliopsida</taxon>
        <taxon>eudicotyledons</taxon>
        <taxon>Gunneridae</taxon>
        <taxon>Pentapetalae</taxon>
        <taxon>asterids</taxon>
        <taxon>lamiids</taxon>
        <taxon>Lamiales</taxon>
        <taxon>Oleaceae</taxon>
        <taxon>Oleeae</taxon>
        <taxon>Olea</taxon>
    </lineage>
</organism>
<dbReference type="Gramene" id="OE9A005548T1">
    <property type="protein sequence ID" value="OE9A005548C1"/>
    <property type="gene ID" value="OE9A005548"/>
</dbReference>
<dbReference type="OrthoDB" id="993699at2759"/>
<dbReference type="Gene3D" id="3.40.50.1100">
    <property type="match status" value="1"/>
</dbReference>
<keyword evidence="2" id="KW-1185">Reference proteome</keyword>
<accession>A0A8S0VGM2</accession>
<evidence type="ECO:0000313" key="2">
    <source>
        <dbReference type="Proteomes" id="UP000594638"/>
    </source>
</evidence>
<gene>
    <name evidence="1" type="ORF">OLEA9_A005548</name>
</gene>
<dbReference type="EMBL" id="CACTIH010009360">
    <property type="protein sequence ID" value="CAA3030249.1"/>
    <property type="molecule type" value="Genomic_DNA"/>
</dbReference>
<proteinExistence type="predicted"/>
<comment type="caution">
    <text evidence="1">The sequence shown here is derived from an EMBL/GenBank/DDBJ whole genome shotgun (WGS) entry which is preliminary data.</text>
</comment>
<name>A0A8S0VGM2_OLEEU</name>